<dbReference type="Proteomes" id="UP001594351">
    <property type="component" value="Unassembled WGS sequence"/>
</dbReference>
<keyword evidence="3" id="KW-1185">Reference proteome</keyword>
<evidence type="ECO:0000256" key="1">
    <source>
        <dbReference type="SAM" id="MobiDB-lite"/>
    </source>
</evidence>
<evidence type="ECO:0000313" key="2">
    <source>
        <dbReference type="EMBL" id="MFC1851040.1"/>
    </source>
</evidence>
<evidence type="ECO:0000313" key="3">
    <source>
        <dbReference type="Proteomes" id="UP001594351"/>
    </source>
</evidence>
<comment type="caution">
    <text evidence="2">The sequence shown here is derived from an EMBL/GenBank/DDBJ whole genome shotgun (WGS) entry which is preliminary data.</text>
</comment>
<protein>
    <submittedName>
        <fullName evidence="2">Uncharacterized protein</fullName>
    </submittedName>
</protein>
<proteinExistence type="predicted"/>
<accession>A0ABV6YXX7</accession>
<organism evidence="2 3">
    <name type="scientific">candidate division CSSED10-310 bacterium</name>
    <dbReference type="NCBI Taxonomy" id="2855610"/>
    <lineage>
        <taxon>Bacteria</taxon>
        <taxon>Bacteria division CSSED10-310</taxon>
    </lineage>
</organism>
<sequence length="48" mass="5208">MCKSAAGSNRPRRNQKAAELPVIGSQSGFIAPGAIRTIPRLGRFKREI</sequence>
<name>A0ABV6YXX7_UNCC1</name>
<reference evidence="2 3" key="1">
    <citation type="submission" date="2024-09" db="EMBL/GenBank/DDBJ databases">
        <title>Laminarin stimulates single cell rates of sulfate reduction while oxygen inhibits transcriptomic activity in coastal marine sediment.</title>
        <authorList>
            <person name="Lindsay M."/>
            <person name="Orcutt B."/>
            <person name="Emerson D."/>
            <person name="Stepanauskas R."/>
            <person name="D'Angelo T."/>
        </authorList>
    </citation>
    <scope>NUCLEOTIDE SEQUENCE [LARGE SCALE GENOMIC DNA]</scope>
    <source>
        <strain evidence="2">SAG AM-311-K15</strain>
    </source>
</reference>
<feature type="region of interest" description="Disordered" evidence="1">
    <location>
        <begin position="1"/>
        <end position="20"/>
    </location>
</feature>
<dbReference type="EMBL" id="JBHPBY010000146">
    <property type="protein sequence ID" value="MFC1851040.1"/>
    <property type="molecule type" value="Genomic_DNA"/>
</dbReference>
<gene>
    <name evidence="2" type="ORF">ACFL27_12675</name>
</gene>